<evidence type="ECO:0000256" key="2">
    <source>
        <dbReference type="ARBA" id="ARBA00022692"/>
    </source>
</evidence>
<dbReference type="OrthoDB" id="9799585at2"/>
<comment type="subcellular location">
    <subcellularLocation>
        <location evidence="1">Membrane</location>
        <topology evidence="1">Multi-pass membrane protein</topology>
    </subcellularLocation>
</comment>
<sequence length="181" mass="20399">MNTIDIILGLILVIGFYLGFKKGLLRVLASLIGLVAAVYCAIYFSDYIEVYIVRWFDWSEDLTRLASFLATFFIVIFIFALAGRVLTKVADFAMMGLFNKLLGGVFNVLKIVFLLSVIFMFVNSSENYSILTPEKRDASILYNPIAALAPAILPTIEKHIDEFDIEESLEFPRDTTSDTLQ</sequence>
<keyword evidence="2 5" id="KW-0812">Transmembrane</keyword>
<feature type="transmembrane region" description="Helical" evidence="5">
    <location>
        <begin position="98"/>
        <end position="122"/>
    </location>
</feature>
<evidence type="ECO:0000313" key="6">
    <source>
        <dbReference type="EMBL" id="SHJ86543.1"/>
    </source>
</evidence>
<dbReference type="GO" id="GO:0009403">
    <property type="term" value="P:toxin biosynthetic process"/>
    <property type="evidence" value="ECO:0007669"/>
    <property type="project" value="InterPro"/>
</dbReference>
<evidence type="ECO:0000313" key="7">
    <source>
        <dbReference type="Proteomes" id="UP000184172"/>
    </source>
</evidence>
<evidence type="ECO:0000256" key="5">
    <source>
        <dbReference type="SAM" id="Phobius"/>
    </source>
</evidence>
<name>A0A1M6MTG4_9FLAO</name>
<dbReference type="GO" id="GO:0016020">
    <property type="term" value="C:membrane"/>
    <property type="evidence" value="ECO:0007669"/>
    <property type="project" value="UniProtKB-SubCell"/>
</dbReference>
<dbReference type="Pfam" id="PF02674">
    <property type="entry name" value="Colicin_V"/>
    <property type="match status" value="1"/>
</dbReference>
<accession>A0A1M6MTG4</accession>
<keyword evidence="4 5" id="KW-0472">Membrane</keyword>
<dbReference type="STRING" id="797419.SAMN05216556_12730"/>
<dbReference type="RefSeq" id="WP_073221153.1">
    <property type="nucleotide sequence ID" value="NZ_FNNS01000027.1"/>
</dbReference>
<evidence type="ECO:0000256" key="4">
    <source>
        <dbReference type="ARBA" id="ARBA00023136"/>
    </source>
</evidence>
<dbReference type="PANTHER" id="PTHR37306:SF1">
    <property type="entry name" value="COLICIN V PRODUCTION PROTEIN"/>
    <property type="match status" value="1"/>
</dbReference>
<dbReference type="InterPro" id="IPR003825">
    <property type="entry name" value="Colicin-V_CvpA"/>
</dbReference>
<gene>
    <name evidence="6" type="ORF">SAMN04487908_12915</name>
</gene>
<feature type="transmembrane region" description="Helical" evidence="5">
    <location>
        <begin position="65"/>
        <end position="86"/>
    </location>
</feature>
<proteinExistence type="predicted"/>
<reference evidence="7" key="1">
    <citation type="submission" date="2016-11" db="EMBL/GenBank/DDBJ databases">
        <authorList>
            <person name="Varghese N."/>
            <person name="Submissions S."/>
        </authorList>
    </citation>
    <scope>NUCLEOTIDE SEQUENCE [LARGE SCALE GENOMIC DNA]</scope>
    <source>
        <strain evidence="7">DSM 26349</strain>
    </source>
</reference>
<keyword evidence="7" id="KW-1185">Reference proteome</keyword>
<evidence type="ECO:0000256" key="3">
    <source>
        <dbReference type="ARBA" id="ARBA00022989"/>
    </source>
</evidence>
<organism evidence="6 7">
    <name type="scientific">Aequorivita viscosa</name>
    <dbReference type="NCBI Taxonomy" id="797419"/>
    <lineage>
        <taxon>Bacteria</taxon>
        <taxon>Pseudomonadati</taxon>
        <taxon>Bacteroidota</taxon>
        <taxon>Flavobacteriia</taxon>
        <taxon>Flavobacteriales</taxon>
        <taxon>Flavobacteriaceae</taxon>
        <taxon>Aequorivita</taxon>
    </lineage>
</organism>
<keyword evidence="3 5" id="KW-1133">Transmembrane helix</keyword>
<dbReference type="AlphaFoldDB" id="A0A1M6MTG4"/>
<feature type="transmembrane region" description="Helical" evidence="5">
    <location>
        <begin position="27"/>
        <end position="45"/>
    </location>
</feature>
<evidence type="ECO:0000256" key="1">
    <source>
        <dbReference type="ARBA" id="ARBA00004141"/>
    </source>
</evidence>
<dbReference type="PANTHER" id="PTHR37306">
    <property type="entry name" value="COLICIN V PRODUCTION PROTEIN"/>
    <property type="match status" value="1"/>
</dbReference>
<dbReference type="EMBL" id="FQYV01000029">
    <property type="protein sequence ID" value="SHJ86543.1"/>
    <property type="molecule type" value="Genomic_DNA"/>
</dbReference>
<dbReference type="Proteomes" id="UP000184172">
    <property type="component" value="Unassembled WGS sequence"/>
</dbReference>
<protein>
    <submittedName>
        <fullName evidence="6">Membrane protein required for colicin V production</fullName>
    </submittedName>
</protein>
<feature type="transmembrane region" description="Helical" evidence="5">
    <location>
        <begin position="6"/>
        <end position="20"/>
    </location>
</feature>